<accession>A0ABU1WCU0</accession>
<keyword evidence="2" id="KW-1185">Reference proteome</keyword>
<name>A0ABU1WCU0_9GAMM</name>
<sequence>MKNHLLASGLFSVAAILAGCNQQQPEAAPVAAPAETAAASTPPVVSAKVDPTAPADLKAGLEIMQPRLLSTVDALNKIDVLPTSRYFMHPTMDKDASAEFNVKGLSSVTLSPFISDLGVSKDCYDRPEAGVVAFTWALDNGQTGKVTVDRNYVESVAVDTSAAKTLKLVVNQGNDSTTCDWFSVGFLNVKSK</sequence>
<proteinExistence type="predicted"/>
<dbReference type="EMBL" id="JAVDVY010000002">
    <property type="protein sequence ID" value="MDR7135219.1"/>
    <property type="molecule type" value="Genomic_DNA"/>
</dbReference>
<evidence type="ECO:0000313" key="1">
    <source>
        <dbReference type="EMBL" id="MDR7135219.1"/>
    </source>
</evidence>
<evidence type="ECO:0000313" key="2">
    <source>
        <dbReference type="Proteomes" id="UP001251524"/>
    </source>
</evidence>
<reference evidence="1 2" key="1">
    <citation type="submission" date="2023-07" db="EMBL/GenBank/DDBJ databases">
        <title>Sorghum-associated microbial communities from plants grown in Nebraska, USA.</title>
        <authorList>
            <person name="Schachtman D."/>
        </authorList>
    </citation>
    <scope>NUCLEOTIDE SEQUENCE [LARGE SCALE GENOMIC DNA]</scope>
    <source>
        <strain evidence="1 2">BE198</strain>
    </source>
</reference>
<organism evidence="1 2">
    <name type="scientific">Lysobacter niastensis</name>
    <dbReference type="NCBI Taxonomy" id="380629"/>
    <lineage>
        <taxon>Bacteria</taxon>
        <taxon>Pseudomonadati</taxon>
        <taxon>Pseudomonadota</taxon>
        <taxon>Gammaproteobacteria</taxon>
        <taxon>Lysobacterales</taxon>
        <taxon>Lysobacteraceae</taxon>
        <taxon>Lysobacter</taxon>
    </lineage>
</organism>
<gene>
    <name evidence="1" type="ORF">J2X06_002428</name>
</gene>
<protein>
    <recommendedName>
        <fullName evidence="3">Glycosyl hydrolase family 98 putative carbohydrate-binding module domain-containing protein</fullName>
    </recommendedName>
</protein>
<dbReference type="PROSITE" id="PS51257">
    <property type="entry name" value="PROKAR_LIPOPROTEIN"/>
    <property type="match status" value="1"/>
</dbReference>
<dbReference type="Proteomes" id="UP001251524">
    <property type="component" value="Unassembled WGS sequence"/>
</dbReference>
<dbReference type="RefSeq" id="WP_310062744.1">
    <property type="nucleotide sequence ID" value="NZ_JAVDVY010000002.1"/>
</dbReference>
<evidence type="ECO:0008006" key="3">
    <source>
        <dbReference type="Google" id="ProtNLM"/>
    </source>
</evidence>
<comment type="caution">
    <text evidence="1">The sequence shown here is derived from an EMBL/GenBank/DDBJ whole genome shotgun (WGS) entry which is preliminary data.</text>
</comment>